<evidence type="ECO:0000256" key="6">
    <source>
        <dbReference type="ARBA" id="ARBA00036164"/>
    </source>
</evidence>
<reference evidence="10" key="1">
    <citation type="journal article" date="2013" name="Genome Biol.">
        <title>Draft genome of the mountain pine beetle, Dendroctonus ponderosae Hopkins, a major forest pest.</title>
        <authorList>
            <person name="Keeling C.I."/>
            <person name="Yuen M.M."/>
            <person name="Liao N.Y."/>
            <person name="Docking T.R."/>
            <person name="Chan S.K."/>
            <person name="Taylor G.A."/>
            <person name="Palmquist D.L."/>
            <person name="Jackman S.D."/>
            <person name="Nguyen A."/>
            <person name="Li M."/>
            <person name="Henderson H."/>
            <person name="Janes J.K."/>
            <person name="Zhao Y."/>
            <person name="Pandoh P."/>
            <person name="Moore R."/>
            <person name="Sperling F.A."/>
            <person name="Huber D.P."/>
            <person name="Birol I."/>
            <person name="Jones S.J."/>
            <person name="Bohlmann J."/>
        </authorList>
    </citation>
    <scope>NUCLEOTIDE SEQUENCE</scope>
</reference>
<comment type="catalytic activity">
    <reaction evidence="6">
        <text>1D-myo-inositol 1,4,5-trisphosphate + 2 ATP = 1D-myo-inositol 1,3,4,5,6-pentakisphosphate + 2 ADP + 2 H(+)</text>
        <dbReference type="Rhea" id="RHEA:32359"/>
        <dbReference type="ChEBI" id="CHEBI:15378"/>
        <dbReference type="ChEBI" id="CHEBI:30616"/>
        <dbReference type="ChEBI" id="CHEBI:57733"/>
        <dbReference type="ChEBI" id="CHEBI:203600"/>
        <dbReference type="ChEBI" id="CHEBI:456216"/>
        <dbReference type="EC" id="2.7.1.151"/>
    </reaction>
</comment>
<dbReference type="AlphaFoldDB" id="A0AAR5QAW5"/>
<dbReference type="EnsemblMetazoa" id="XM_019914805.1">
    <property type="protein sequence ID" value="XP_019770364.1"/>
    <property type="gene ID" value="LOC109544545"/>
</dbReference>
<dbReference type="Gene3D" id="3.30.470.160">
    <property type="entry name" value="Inositol polyphosphate kinase"/>
    <property type="match status" value="1"/>
</dbReference>
<dbReference type="GeneID" id="109544545"/>
<dbReference type="InterPro" id="IPR038286">
    <property type="entry name" value="IPK_sf"/>
</dbReference>
<accession>A0AAR5QAW5</accession>
<evidence type="ECO:0000256" key="8">
    <source>
        <dbReference type="RuleBase" id="RU363090"/>
    </source>
</evidence>
<evidence type="ECO:0000256" key="5">
    <source>
        <dbReference type="ARBA" id="ARBA00022840"/>
    </source>
</evidence>
<keyword evidence="5" id="KW-0067">ATP-binding</keyword>
<proteinExistence type="inferred from homology"/>
<dbReference type="EnsemblMetazoa" id="XM_019914806.1">
    <property type="protein sequence ID" value="XP_019770365.1"/>
    <property type="gene ID" value="LOC109544545"/>
</dbReference>
<evidence type="ECO:0000256" key="4">
    <source>
        <dbReference type="ARBA" id="ARBA00022777"/>
    </source>
</evidence>
<keyword evidence="3" id="KW-0547">Nucleotide-binding</keyword>
<dbReference type="Proteomes" id="UP000019118">
    <property type="component" value="Unassembled WGS sequence"/>
</dbReference>
<dbReference type="Pfam" id="PF03770">
    <property type="entry name" value="IPK"/>
    <property type="match status" value="1"/>
</dbReference>
<protein>
    <recommendedName>
        <fullName evidence="8">Kinase</fullName>
        <ecNumber evidence="8">2.7.-.-</ecNumber>
    </recommendedName>
</protein>
<sequence>MGKFEIQSMPMQKTDNYICGHSTCKDQFFNESSSLLNHGSLSNGSCNGVNNSLSTDTRNEPSKPIVAQNSLACNNNQLEAGEEMDEILEFIPQGMKVFRNQVSGHIIDGCHGIGMLTKDGLAYKPLLKKECAMREIMFYEYLKNSMDRSLTEIKHLVPKYYGVEKLEINGKEIDFLILEDLTKGFKEPCIMDIKIGRRTWDPNANHAKIVAEQTKYSKSKRDLGLCIPGFQVYKIKDNKLLKYDKTYGKNLDKDGVREAIKIFLNADTHHFCRKLIVQFLSSLWQIQHFARTQRRFRLYSSSILLIYDARRLRAHAKLKTSTENTDVSITSTPQKKTQQNLAKQGCLYRPISLAQLNHDNEKIPTGFSGQLTHDGPILKAPSNKIKNLVNMEMPRVVNHSNTWKSSMRTLKRTHSFQNNYDKDVQCKKQDYTLILDDLCSETKSEVWATAKLIDFAHVYITDNVDQDKNYIEGIESLSKMFEDFLYETDED</sequence>
<reference evidence="9" key="2">
    <citation type="submission" date="2024-08" db="UniProtKB">
        <authorList>
            <consortium name="EnsemblMetazoa"/>
        </authorList>
    </citation>
    <scope>IDENTIFICATION</scope>
</reference>
<dbReference type="EC" id="2.7.-.-" evidence="8"/>
<evidence type="ECO:0000256" key="1">
    <source>
        <dbReference type="ARBA" id="ARBA00007374"/>
    </source>
</evidence>
<name>A0AAR5QAW5_DENPD</name>
<dbReference type="GO" id="GO:0032958">
    <property type="term" value="P:inositol phosphate biosynthetic process"/>
    <property type="evidence" value="ECO:0007669"/>
    <property type="project" value="InterPro"/>
</dbReference>
<evidence type="ECO:0000313" key="9">
    <source>
        <dbReference type="EnsemblMetazoa" id="XP_019770364.1"/>
    </source>
</evidence>
<evidence type="ECO:0000256" key="2">
    <source>
        <dbReference type="ARBA" id="ARBA00022679"/>
    </source>
</evidence>
<evidence type="ECO:0000256" key="7">
    <source>
        <dbReference type="ARBA" id="ARBA00036525"/>
    </source>
</evidence>
<comment type="similarity">
    <text evidence="1 8">Belongs to the inositol phosphokinase (IPK) family.</text>
</comment>
<dbReference type="InterPro" id="IPR005522">
    <property type="entry name" value="IPK"/>
</dbReference>
<evidence type="ECO:0000313" key="10">
    <source>
        <dbReference type="Proteomes" id="UP000019118"/>
    </source>
</evidence>
<comment type="catalytic activity">
    <reaction evidence="7">
        <text>1D-myo-inositol 1,3,4,6-tetrakisphosphate + ATP = 1D-myo-inositol 1,3,4,5,6-pentakisphosphate + ADP + H(+)</text>
        <dbReference type="Rhea" id="RHEA:12717"/>
        <dbReference type="ChEBI" id="CHEBI:15378"/>
        <dbReference type="ChEBI" id="CHEBI:30616"/>
        <dbReference type="ChEBI" id="CHEBI:57660"/>
        <dbReference type="ChEBI" id="CHEBI:57733"/>
        <dbReference type="ChEBI" id="CHEBI:456216"/>
        <dbReference type="EC" id="2.7.1.140"/>
    </reaction>
</comment>
<organism evidence="9 10">
    <name type="scientific">Dendroctonus ponderosae</name>
    <name type="common">Mountain pine beetle</name>
    <dbReference type="NCBI Taxonomy" id="77166"/>
    <lineage>
        <taxon>Eukaryota</taxon>
        <taxon>Metazoa</taxon>
        <taxon>Ecdysozoa</taxon>
        <taxon>Arthropoda</taxon>
        <taxon>Hexapoda</taxon>
        <taxon>Insecta</taxon>
        <taxon>Pterygota</taxon>
        <taxon>Neoptera</taxon>
        <taxon>Endopterygota</taxon>
        <taxon>Coleoptera</taxon>
        <taxon>Polyphaga</taxon>
        <taxon>Cucujiformia</taxon>
        <taxon>Curculionidae</taxon>
        <taxon>Scolytinae</taxon>
        <taxon>Dendroctonus</taxon>
    </lineage>
</organism>
<dbReference type="RefSeq" id="XP_019770365.1">
    <property type="nucleotide sequence ID" value="XM_019914806.2"/>
</dbReference>
<evidence type="ECO:0000256" key="3">
    <source>
        <dbReference type="ARBA" id="ARBA00022741"/>
    </source>
</evidence>
<dbReference type="PANTHER" id="PTHR12400:SF51">
    <property type="entry name" value="INOSITOL POLYPHOSPHATE MULTIKINASE"/>
    <property type="match status" value="1"/>
</dbReference>
<dbReference type="SUPFAM" id="SSF56104">
    <property type="entry name" value="SAICAR synthase-like"/>
    <property type="match status" value="1"/>
</dbReference>
<keyword evidence="10" id="KW-1185">Reference proteome</keyword>
<dbReference type="CTD" id="33236"/>
<dbReference type="GO" id="GO:0008440">
    <property type="term" value="F:inositol-1,4,5-trisphosphate 3-kinase activity"/>
    <property type="evidence" value="ECO:0007669"/>
    <property type="project" value="TreeGrafter"/>
</dbReference>
<dbReference type="GO" id="GO:0005634">
    <property type="term" value="C:nucleus"/>
    <property type="evidence" value="ECO:0007669"/>
    <property type="project" value="TreeGrafter"/>
</dbReference>
<dbReference type="PANTHER" id="PTHR12400">
    <property type="entry name" value="INOSITOL POLYPHOSPHATE KINASE"/>
    <property type="match status" value="1"/>
</dbReference>
<dbReference type="GO" id="GO:0051765">
    <property type="term" value="F:inositol tetrakisphosphate kinase activity"/>
    <property type="evidence" value="ECO:0007669"/>
    <property type="project" value="TreeGrafter"/>
</dbReference>
<dbReference type="KEGG" id="dpa:109544545"/>
<keyword evidence="4 8" id="KW-0418">Kinase</keyword>
<dbReference type="GO" id="GO:0005524">
    <property type="term" value="F:ATP binding"/>
    <property type="evidence" value="ECO:0007669"/>
    <property type="project" value="UniProtKB-KW"/>
</dbReference>
<dbReference type="RefSeq" id="XP_019770364.1">
    <property type="nucleotide sequence ID" value="XM_019914805.2"/>
</dbReference>
<dbReference type="GO" id="GO:0005737">
    <property type="term" value="C:cytoplasm"/>
    <property type="evidence" value="ECO:0007669"/>
    <property type="project" value="TreeGrafter"/>
</dbReference>
<keyword evidence="2 8" id="KW-0808">Transferase</keyword>